<organism evidence="2 3">
    <name type="scientific">Paenibacillus solanacearum</name>
    <dbReference type="NCBI Taxonomy" id="2048548"/>
    <lineage>
        <taxon>Bacteria</taxon>
        <taxon>Bacillati</taxon>
        <taxon>Bacillota</taxon>
        <taxon>Bacilli</taxon>
        <taxon>Bacillales</taxon>
        <taxon>Paenibacillaceae</taxon>
        <taxon>Paenibacillus</taxon>
    </lineage>
</organism>
<sequence>MQGKALYSFIDRLGIGTWPAQETEPCGTWLLRASEGVTKRANSVWTGNGDDWNPDDIRREQVEQFYKSRELPVRYHISDASPDGLDAWLESQGYVIEAPCLIMTADTTEAVQRTYRDGNEAFRADILSAPDNEWMRTFIALEGHKPELLPFYRRLFSRIALPAAYVKIMQENETVAVGTSVTEHGWAGFTNVVVHPDRRGHGIGKRLVHELAAWSAGQGADKLYLQVIADNEPAVRLYRSAGYDDLFSYHYRTKFEA</sequence>
<proteinExistence type="predicted"/>
<evidence type="ECO:0000313" key="3">
    <source>
        <dbReference type="Proteomes" id="UP000693672"/>
    </source>
</evidence>
<accession>A0A916K9X7</accession>
<dbReference type="PANTHER" id="PTHR43072:SF60">
    <property type="entry name" value="L-2,4-DIAMINOBUTYRIC ACID ACETYLTRANSFERASE"/>
    <property type="match status" value="1"/>
</dbReference>
<dbReference type="CDD" id="cd04301">
    <property type="entry name" value="NAT_SF"/>
    <property type="match status" value="1"/>
</dbReference>
<comment type="caution">
    <text evidence="2">The sequence shown here is derived from an EMBL/GenBank/DDBJ whole genome shotgun (WGS) entry which is preliminary data.</text>
</comment>
<dbReference type="GO" id="GO:0016747">
    <property type="term" value="F:acyltransferase activity, transferring groups other than amino-acyl groups"/>
    <property type="evidence" value="ECO:0007669"/>
    <property type="project" value="InterPro"/>
</dbReference>
<dbReference type="RefSeq" id="WP_218095577.1">
    <property type="nucleotide sequence ID" value="NZ_CAJVAS010000049.1"/>
</dbReference>
<protein>
    <recommendedName>
        <fullName evidence="1">N-acetyltransferase domain-containing protein</fullName>
    </recommendedName>
</protein>
<reference evidence="2" key="1">
    <citation type="submission" date="2021-06" db="EMBL/GenBank/DDBJ databases">
        <authorList>
            <person name="Criscuolo A."/>
        </authorList>
    </citation>
    <scope>NUCLEOTIDE SEQUENCE</scope>
    <source>
        <strain evidence="2">CIP111600</strain>
    </source>
</reference>
<keyword evidence="3" id="KW-1185">Reference proteome</keyword>
<gene>
    <name evidence="2" type="ORF">PAESOLCIP111_05892</name>
</gene>
<dbReference type="InterPro" id="IPR000182">
    <property type="entry name" value="GNAT_dom"/>
</dbReference>
<dbReference type="Pfam" id="PF24553">
    <property type="entry name" value="Rv0428c_C"/>
    <property type="match status" value="1"/>
</dbReference>
<name>A0A916K9X7_9BACL</name>
<evidence type="ECO:0000259" key="1">
    <source>
        <dbReference type="PROSITE" id="PS51186"/>
    </source>
</evidence>
<dbReference type="PANTHER" id="PTHR43072">
    <property type="entry name" value="N-ACETYLTRANSFERASE"/>
    <property type="match status" value="1"/>
</dbReference>
<dbReference type="InterPro" id="IPR056935">
    <property type="entry name" value="Rv0428c-like_C"/>
</dbReference>
<dbReference type="AlphaFoldDB" id="A0A916K9X7"/>
<dbReference type="EMBL" id="CAJVAS010000049">
    <property type="protein sequence ID" value="CAG7649551.1"/>
    <property type="molecule type" value="Genomic_DNA"/>
</dbReference>
<feature type="domain" description="N-acetyltransferase" evidence="1">
    <location>
        <begin position="101"/>
        <end position="257"/>
    </location>
</feature>
<evidence type="ECO:0000313" key="2">
    <source>
        <dbReference type="EMBL" id="CAG7649551.1"/>
    </source>
</evidence>
<dbReference type="PROSITE" id="PS51186">
    <property type="entry name" value="GNAT"/>
    <property type="match status" value="1"/>
</dbReference>
<dbReference type="Proteomes" id="UP000693672">
    <property type="component" value="Unassembled WGS sequence"/>
</dbReference>